<gene>
    <name evidence="1" type="ORF">GL50803_00111973</name>
</gene>
<comment type="caution">
    <text evidence="1">The sequence shown here is derived from an EMBL/GenBank/DDBJ whole genome shotgun (WGS) entry which is preliminary data.</text>
</comment>
<dbReference type="GeneID" id="5701770"/>
<dbReference type="RefSeq" id="XP_001708853.1">
    <property type="nucleotide sequence ID" value="XM_001708801.1"/>
</dbReference>
<keyword evidence="2" id="KW-1185">Reference proteome</keyword>
<name>A8B7P6_GIAIC</name>
<dbReference type="EMBL" id="AACB03000001">
    <property type="protein sequence ID" value="KAE8305414.1"/>
    <property type="molecule type" value="Genomic_DNA"/>
</dbReference>
<dbReference type="AlphaFoldDB" id="A8B7P6"/>
<reference evidence="1 2" key="1">
    <citation type="journal article" date="2007" name="Science">
        <title>Genomic minimalism in the early diverging intestinal parasite Giardia lamblia.</title>
        <authorList>
            <person name="Morrison H.G."/>
            <person name="McArthur A.G."/>
            <person name="Gillin F.D."/>
            <person name="Aley S.B."/>
            <person name="Adam R.D."/>
            <person name="Olsen G.J."/>
            <person name="Best A.A."/>
            <person name="Cande W.Z."/>
            <person name="Chen F."/>
            <person name="Cipriano M.J."/>
            <person name="Davids B.J."/>
            <person name="Dawson S.C."/>
            <person name="Elmendorf H.G."/>
            <person name="Hehl A.B."/>
            <person name="Holder M.E."/>
            <person name="Huse S.M."/>
            <person name="Kim U.U."/>
            <person name="Lasek-Nesselquist E."/>
            <person name="Manning G."/>
            <person name="Nigam A."/>
            <person name="Nixon J.E."/>
            <person name="Palm D."/>
            <person name="Passamaneck N.E."/>
            <person name="Prabhu A."/>
            <person name="Reich C.I."/>
            <person name="Reiner D.S."/>
            <person name="Samuelson J."/>
            <person name="Svard S.G."/>
            <person name="Sogin M.L."/>
        </authorList>
    </citation>
    <scope>NUCLEOTIDE SEQUENCE [LARGE SCALE GENOMIC DNA]</scope>
    <source>
        <strain evidence="1 2">WB C6</strain>
    </source>
</reference>
<dbReference type="GO" id="GO:0008289">
    <property type="term" value="F:lipid binding"/>
    <property type="evidence" value="ECO:0007669"/>
    <property type="project" value="InterPro"/>
</dbReference>
<dbReference type="KEGG" id="gla:GL50803_00111973"/>
<sequence length="503" mass="55355">MLLLLLVSVALACYTRTPFTEEPSHGMGVRFTQRGLEKFCQKGYAIIPDIIAAMSPFQIPEITVGTLKFILSNVKPRAVRVSTMKVYLQDNNFVKMEARDGLMQLSMRLEATITGITGTVDCTFTLKDFGADISLRLGDDSTCPYHFGLSEISNVVYSSGLDIDAIGLDTGGSVLATAIQGMAPTLETLIKDTVLQFLMDTIFKSIKQSMLNLPLVHQLRDYFTDQRYINGINVIDKKIVTNQGGLTMIADEISFTPILSYPVGISSPPPKAVYTDRDYELYFDRESFNSYLYIWHTKYDKFKADGLTVPYSTIRAQNIPGLAEALVEAGLLSSVSDLGLGVTLALSVSPSKDTAPHIPWIGAAALPVNLTGALSVTASKSSTSASKLLVSAEGNVLFSARPRLRKHTYGFNNDQARAYLELTELANITITKEDREGMHESEPLLKYLVLNKYFPFVNGILIDPGVCLMNGNFIDLASVNPVQLCDEDRVLFVADIEKNHYFA</sequence>
<dbReference type="Proteomes" id="UP000001548">
    <property type="component" value="Unassembled WGS sequence"/>
</dbReference>
<dbReference type="InterPro" id="IPR017943">
    <property type="entry name" value="Bactericidal_perm-incr_a/b_dom"/>
</dbReference>
<protein>
    <submittedName>
        <fullName evidence="1">Uncharacterized protein</fullName>
    </submittedName>
</protein>
<accession>A8B7P6</accession>
<proteinExistence type="predicted"/>
<evidence type="ECO:0000313" key="2">
    <source>
        <dbReference type="Proteomes" id="UP000001548"/>
    </source>
</evidence>
<organism evidence="1 2">
    <name type="scientific">Giardia intestinalis (strain ATCC 50803 / WB clone C6)</name>
    <name type="common">Giardia lamblia</name>
    <dbReference type="NCBI Taxonomy" id="184922"/>
    <lineage>
        <taxon>Eukaryota</taxon>
        <taxon>Metamonada</taxon>
        <taxon>Diplomonadida</taxon>
        <taxon>Hexamitidae</taxon>
        <taxon>Giardiinae</taxon>
        <taxon>Giardia</taxon>
    </lineage>
</organism>
<dbReference type="HOGENOM" id="CLU_542335_0_0_1"/>
<dbReference type="Gene3D" id="3.15.10.10">
    <property type="entry name" value="Bactericidal permeability-increasing protein, domain 1"/>
    <property type="match status" value="1"/>
</dbReference>
<dbReference type="SUPFAM" id="SSF55394">
    <property type="entry name" value="Bactericidal permeability-increasing protein, BPI"/>
    <property type="match status" value="1"/>
</dbReference>
<evidence type="ECO:0000313" key="1">
    <source>
        <dbReference type="EMBL" id="KAE8305414.1"/>
    </source>
</evidence>
<dbReference type="VEuPathDB" id="GiardiaDB:GL50803_111973"/>
<dbReference type="OMA" id="GMHESEP"/>